<evidence type="ECO:0000256" key="3">
    <source>
        <dbReference type="ARBA" id="ARBA00022692"/>
    </source>
</evidence>
<name>A0A916QIY7_9BACL</name>
<feature type="transmembrane region" description="Helical" evidence="6">
    <location>
        <begin position="220"/>
        <end position="240"/>
    </location>
</feature>
<dbReference type="Proteomes" id="UP000654993">
    <property type="component" value="Unassembled WGS sequence"/>
</dbReference>
<feature type="transmembrane region" description="Helical" evidence="6">
    <location>
        <begin position="35"/>
        <end position="53"/>
    </location>
</feature>
<dbReference type="InterPro" id="IPR014227">
    <property type="entry name" value="YtvI-like"/>
</dbReference>
<dbReference type="NCBIfam" id="TIGR02872">
    <property type="entry name" value="spore_ytvI"/>
    <property type="match status" value="1"/>
</dbReference>
<dbReference type="AlphaFoldDB" id="A0A916QIY7"/>
<dbReference type="Pfam" id="PF01594">
    <property type="entry name" value="AI-2E_transport"/>
    <property type="match status" value="1"/>
</dbReference>
<feature type="transmembrane region" description="Helical" evidence="6">
    <location>
        <begin position="65"/>
        <end position="90"/>
    </location>
</feature>
<organism evidence="7 8">
    <name type="scientific">Insulibacter thermoxylanivorax</name>
    <dbReference type="NCBI Taxonomy" id="2749268"/>
    <lineage>
        <taxon>Bacteria</taxon>
        <taxon>Bacillati</taxon>
        <taxon>Bacillota</taxon>
        <taxon>Bacilli</taxon>
        <taxon>Bacillales</taxon>
        <taxon>Paenibacillaceae</taxon>
        <taxon>Insulibacter</taxon>
    </lineage>
</organism>
<dbReference type="GO" id="GO:0055085">
    <property type="term" value="P:transmembrane transport"/>
    <property type="evidence" value="ECO:0007669"/>
    <property type="project" value="TreeGrafter"/>
</dbReference>
<evidence type="ECO:0000256" key="1">
    <source>
        <dbReference type="ARBA" id="ARBA00004141"/>
    </source>
</evidence>
<dbReference type="InterPro" id="IPR002549">
    <property type="entry name" value="AI-2E-like"/>
</dbReference>
<gene>
    <name evidence="7" type="ORF">PRECH8_26530</name>
</gene>
<reference evidence="7" key="1">
    <citation type="submission" date="2020-08" db="EMBL/GenBank/DDBJ databases">
        <authorList>
            <person name="Uke A."/>
            <person name="Chhe C."/>
            <person name="Baramee S."/>
            <person name="Kosugi A."/>
        </authorList>
    </citation>
    <scope>NUCLEOTIDE SEQUENCE</scope>
    <source>
        <strain evidence="7">DA-C8</strain>
    </source>
</reference>
<dbReference type="PANTHER" id="PTHR21716:SF68">
    <property type="entry name" value="TRANSPORT PROTEIN YTVI-RELATED"/>
    <property type="match status" value="1"/>
</dbReference>
<keyword evidence="3 6" id="KW-0812">Transmembrane</keyword>
<keyword evidence="8" id="KW-1185">Reference proteome</keyword>
<protein>
    <submittedName>
        <fullName evidence="7">Sporulation integral membrane protein YtvI</fullName>
    </submittedName>
</protein>
<feature type="transmembrane region" description="Helical" evidence="6">
    <location>
        <begin position="318"/>
        <end position="344"/>
    </location>
</feature>
<sequence length="399" mass="43905">MIEFYKKYWRTAFDIGMIILTVYLIMWLFSWLYDIAAPILLALVIFMIIEPLARFLHRRGMRKVIATSISVIFYSAVLLALLFGVGYLIVIQTSGLIKNIPAYANLFQDQVAVLMANLQAEWDALPEDVTVKIQEYASSLAEFAASILQSGLTSLIGMINSVSRFIVDFTIAIILAFFLSLEANTWKRVAQDKTPITFKKAFYFLRDNVMKGIVNYLKALFKLISISFVIILVSLLILGVDNALTISLFAAFLDILPLLGVSALFIPWIIYLLIVGNTWLAIWLTVVLGIVMAIRQILEPRIMGNSLGVSAFTMLAFMVLSTSIFGVAGLILSPVLTVLIKALYDQGYLKRWIRLPEDEFPANGGDADAGADTEADAALAIADAGAAADTDTGAGTDGR</sequence>
<evidence type="ECO:0000313" key="7">
    <source>
        <dbReference type="EMBL" id="GFR39357.1"/>
    </source>
</evidence>
<feature type="transmembrane region" description="Helical" evidence="6">
    <location>
        <begin position="12"/>
        <end position="29"/>
    </location>
</feature>
<dbReference type="PANTHER" id="PTHR21716">
    <property type="entry name" value="TRANSMEMBRANE PROTEIN"/>
    <property type="match status" value="1"/>
</dbReference>
<feature type="transmembrane region" description="Helical" evidence="6">
    <location>
        <begin position="162"/>
        <end position="181"/>
    </location>
</feature>
<proteinExistence type="inferred from homology"/>
<evidence type="ECO:0000256" key="6">
    <source>
        <dbReference type="SAM" id="Phobius"/>
    </source>
</evidence>
<comment type="subcellular location">
    <subcellularLocation>
        <location evidence="1">Membrane</location>
        <topology evidence="1">Multi-pass membrane protein</topology>
    </subcellularLocation>
</comment>
<reference evidence="7" key="2">
    <citation type="journal article" date="2021" name="Data Brief">
        <title>Draft genome sequence data of the facultative, thermophilic, xylanolytic bacterium Paenibacillus sp. strain DA-C8.</title>
        <authorList>
            <person name="Chhe C."/>
            <person name="Uke A."/>
            <person name="Baramee S."/>
            <person name="Ungkulpasvich U."/>
            <person name="Tachaapaikoon C."/>
            <person name="Pason P."/>
            <person name="Waeonukul R."/>
            <person name="Ratanakhanokchai K."/>
            <person name="Kosugi A."/>
        </authorList>
    </citation>
    <scope>NUCLEOTIDE SEQUENCE</scope>
    <source>
        <strain evidence="7">DA-C8</strain>
    </source>
</reference>
<dbReference type="RefSeq" id="WP_200967553.1">
    <property type="nucleotide sequence ID" value="NZ_BMAQ01000042.1"/>
</dbReference>
<keyword evidence="4 6" id="KW-1133">Transmembrane helix</keyword>
<evidence type="ECO:0000313" key="8">
    <source>
        <dbReference type="Proteomes" id="UP000654993"/>
    </source>
</evidence>
<feature type="transmembrane region" description="Helical" evidence="6">
    <location>
        <begin position="280"/>
        <end position="298"/>
    </location>
</feature>
<comment type="caution">
    <text evidence="7">The sequence shown here is derived from an EMBL/GenBank/DDBJ whole genome shotgun (WGS) entry which is preliminary data.</text>
</comment>
<comment type="similarity">
    <text evidence="2">Belongs to the autoinducer-2 exporter (AI-2E) (TC 2.A.86) family.</text>
</comment>
<dbReference type="EMBL" id="BMAQ01000042">
    <property type="protein sequence ID" value="GFR39357.1"/>
    <property type="molecule type" value="Genomic_DNA"/>
</dbReference>
<evidence type="ECO:0000256" key="2">
    <source>
        <dbReference type="ARBA" id="ARBA00009773"/>
    </source>
</evidence>
<keyword evidence="5 6" id="KW-0472">Membrane</keyword>
<dbReference type="GO" id="GO:0016020">
    <property type="term" value="C:membrane"/>
    <property type="evidence" value="ECO:0007669"/>
    <property type="project" value="UniProtKB-SubCell"/>
</dbReference>
<feature type="transmembrane region" description="Helical" evidence="6">
    <location>
        <begin position="246"/>
        <end position="273"/>
    </location>
</feature>
<accession>A0A916QIY7</accession>
<evidence type="ECO:0000256" key="5">
    <source>
        <dbReference type="ARBA" id="ARBA00023136"/>
    </source>
</evidence>
<evidence type="ECO:0000256" key="4">
    <source>
        <dbReference type="ARBA" id="ARBA00022989"/>
    </source>
</evidence>